<comment type="caution">
    <text evidence="1">The sequence shown here is derived from an EMBL/GenBank/DDBJ whole genome shotgun (WGS) entry which is preliminary data.</text>
</comment>
<dbReference type="EMBL" id="OOIQ01000002">
    <property type="protein sequence ID" value="SPO43453.1"/>
    <property type="molecule type" value="Genomic_DNA"/>
</dbReference>
<protein>
    <submittedName>
        <fullName evidence="1">Uncharacterized protein</fullName>
    </submittedName>
</protein>
<evidence type="ECO:0000313" key="1">
    <source>
        <dbReference type="EMBL" id="SPO43453.1"/>
    </source>
</evidence>
<dbReference type="AlphaFoldDB" id="A0A5C3FGD5"/>
<name>A0A5C3FGD5_PSEA2</name>
<sequence>MGDFGHDFNKFLEIVTEIYNKYGSLDDYARGEGVWRFRVFGMYTVTARAIMEHNGMDLYDTSLFGAEKLLDDIVGTTDWAQLSESHLCHRQDQAHGCFVHHLTGTMYSIVLDVRALGEE</sequence>
<dbReference type="Proteomes" id="UP000325008">
    <property type="component" value="Unassembled WGS sequence"/>
</dbReference>
<reference evidence="1" key="1">
    <citation type="submission" date="2018-03" db="EMBL/GenBank/DDBJ databases">
        <authorList>
            <person name="Guldener U."/>
        </authorList>
    </citation>
    <scope>NUCLEOTIDE SEQUENCE [LARGE SCALE GENOMIC DNA]</scope>
    <source>
        <strain evidence="1">ATCC34888</strain>
    </source>
</reference>
<evidence type="ECO:0000313" key="2">
    <source>
        <dbReference type="Proteomes" id="UP000325008"/>
    </source>
</evidence>
<dbReference type="OrthoDB" id="10269314at2759"/>
<dbReference type="RefSeq" id="XP_014658919.1">
    <property type="nucleotide sequence ID" value="XM_014803433.1"/>
</dbReference>
<accession>A0A5C3FGD5</accession>
<organism evidence="1 2">
    <name type="scientific">Pseudozyma antarctica</name>
    <name type="common">Yeast</name>
    <name type="synonym">Candida antarctica</name>
    <dbReference type="NCBI Taxonomy" id="84753"/>
    <lineage>
        <taxon>Eukaryota</taxon>
        <taxon>Fungi</taxon>
        <taxon>Dikarya</taxon>
        <taxon>Basidiomycota</taxon>
        <taxon>Ustilaginomycotina</taxon>
        <taxon>Ustilaginomycetes</taxon>
        <taxon>Ustilaginales</taxon>
        <taxon>Ustilaginaceae</taxon>
        <taxon>Moesziomyces</taxon>
    </lineage>
</organism>
<keyword evidence="2" id="KW-1185">Reference proteome</keyword>
<proteinExistence type="predicted"/>
<gene>
    <name evidence="1" type="ORF">PSANT_01138</name>
</gene>